<name>A0A1H3A227_9RHOB</name>
<keyword evidence="2" id="KW-1185">Reference proteome</keyword>
<evidence type="ECO:0000313" key="2">
    <source>
        <dbReference type="Proteomes" id="UP000199441"/>
    </source>
</evidence>
<proteinExistence type="predicted"/>
<dbReference type="EMBL" id="FNOI01000005">
    <property type="protein sequence ID" value="SDX23234.1"/>
    <property type="molecule type" value="Genomic_DNA"/>
</dbReference>
<organism evidence="1 2">
    <name type="scientific">Litoreibacter albidus</name>
    <dbReference type="NCBI Taxonomy" id="670155"/>
    <lineage>
        <taxon>Bacteria</taxon>
        <taxon>Pseudomonadati</taxon>
        <taxon>Pseudomonadota</taxon>
        <taxon>Alphaproteobacteria</taxon>
        <taxon>Rhodobacterales</taxon>
        <taxon>Roseobacteraceae</taxon>
        <taxon>Litoreibacter</taxon>
    </lineage>
</organism>
<reference evidence="2" key="1">
    <citation type="submission" date="2016-10" db="EMBL/GenBank/DDBJ databases">
        <authorList>
            <person name="Varghese N."/>
            <person name="Submissions S."/>
        </authorList>
    </citation>
    <scope>NUCLEOTIDE SEQUENCE [LARGE SCALE GENOMIC DNA]</scope>
    <source>
        <strain evidence="2">DSM 26922</strain>
    </source>
</reference>
<evidence type="ECO:0000313" key="1">
    <source>
        <dbReference type="EMBL" id="SDX23234.1"/>
    </source>
</evidence>
<dbReference type="AlphaFoldDB" id="A0A1H3A227"/>
<protein>
    <recommendedName>
        <fullName evidence="3">N-(5'-phosphoribosyl)anthranilate isomerase</fullName>
    </recommendedName>
</protein>
<dbReference type="RefSeq" id="WP_342027824.1">
    <property type="nucleotide sequence ID" value="NZ_FNOI01000005.1"/>
</dbReference>
<sequence>MEYTKIPMTPEAWFRHLFKSKAALGGGVVRRNVRDMERMVGRQTFYRELARRGYSAVENAGQVVVFCNAEDIQMTARLGQTLVESLVENPLRGFRGRVSSKL</sequence>
<accession>A0A1H3A227</accession>
<dbReference type="Proteomes" id="UP000199441">
    <property type="component" value="Unassembled WGS sequence"/>
</dbReference>
<gene>
    <name evidence="1" type="ORF">SAMN04488001_2693</name>
</gene>
<evidence type="ECO:0008006" key="3">
    <source>
        <dbReference type="Google" id="ProtNLM"/>
    </source>
</evidence>
<dbReference type="STRING" id="670155.SAMN04488001_2693"/>